<comment type="caution">
    <text evidence="2">The sequence shown here is derived from an EMBL/GenBank/DDBJ whole genome shotgun (WGS) entry which is preliminary data.</text>
</comment>
<name>A0AA38L7D7_TAXCH</name>
<sequence>MEKVIATHEVVEKEAQGQEDPSSEPTKDPSPSRGEGGEAIKLADTSAQPSSTMTEEEVKDHGAGEGETQVHIVESSNKPE</sequence>
<gene>
    <name evidence="2" type="ORF">KI387_025585</name>
</gene>
<feature type="non-terminal residue" evidence="2">
    <location>
        <position position="80"/>
    </location>
</feature>
<dbReference type="EMBL" id="JAHRHJ020000006">
    <property type="protein sequence ID" value="KAH9310550.1"/>
    <property type="molecule type" value="Genomic_DNA"/>
</dbReference>
<dbReference type="AlphaFoldDB" id="A0AA38L7D7"/>
<evidence type="ECO:0000256" key="1">
    <source>
        <dbReference type="SAM" id="MobiDB-lite"/>
    </source>
</evidence>
<organism evidence="2 3">
    <name type="scientific">Taxus chinensis</name>
    <name type="common">Chinese yew</name>
    <name type="synonym">Taxus wallichiana var. chinensis</name>
    <dbReference type="NCBI Taxonomy" id="29808"/>
    <lineage>
        <taxon>Eukaryota</taxon>
        <taxon>Viridiplantae</taxon>
        <taxon>Streptophyta</taxon>
        <taxon>Embryophyta</taxon>
        <taxon>Tracheophyta</taxon>
        <taxon>Spermatophyta</taxon>
        <taxon>Pinopsida</taxon>
        <taxon>Pinidae</taxon>
        <taxon>Conifers II</taxon>
        <taxon>Cupressales</taxon>
        <taxon>Taxaceae</taxon>
        <taxon>Taxus</taxon>
    </lineage>
</organism>
<protein>
    <submittedName>
        <fullName evidence="2">Uncharacterized protein</fullName>
    </submittedName>
</protein>
<evidence type="ECO:0000313" key="3">
    <source>
        <dbReference type="Proteomes" id="UP000824469"/>
    </source>
</evidence>
<keyword evidence="3" id="KW-1185">Reference proteome</keyword>
<feature type="compositionally biased region" description="Basic and acidic residues" evidence="1">
    <location>
        <begin position="1"/>
        <end position="16"/>
    </location>
</feature>
<proteinExistence type="predicted"/>
<feature type="region of interest" description="Disordered" evidence="1">
    <location>
        <begin position="1"/>
        <end position="80"/>
    </location>
</feature>
<evidence type="ECO:0000313" key="2">
    <source>
        <dbReference type="EMBL" id="KAH9310550.1"/>
    </source>
</evidence>
<accession>A0AA38L7D7</accession>
<reference evidence="2 3" key="1">
    <citation type="journal article" date="2021" name="Nat. Plants">
        <title>The Taxus genome provides insights into paclitaxel biosynthesis.</title>
        <authorList>
            <person name="Xiong X."/>
            <person name="Gou J."/>
            <person name="Liao Q."/>
            <person name="Li Y."/>
            <person name="Zhou Q."/>
            <person name="Bi G."/>
            <person name="Li C."/>
            <person name="Du R."/>
            <person name="Wang X."/>
            <person name="Sun T."/>
            <person name="Guo L."/>
            <person name="Liang H."/>
            <person name="Lu P."/>
            <person name="Wu Y."/>
            <person name="Zhang Z."/>
            <person name="Ro D.K."/>
            <person name="Shang Y."/>
            <person name="Huang S."/>
            <person name="Yan J."/>
        </authorList>
    </citation>
    <scope>NUCLEOTIDE SEQUENCE [LARGE SCALE GENOMIC DNA]</scope>
    <source>
        <strain evidence="2">Ta-2019</strain>
    </source>
</reference>
<dbReference type="Proteomes" id="UP000824469">
    <property type="component" value="Unassembled WGS sequence"/>
</dbReference>